<protein>
    <recommendedName>
        <fullName evidence="9">Phosphate transport system permease protein PstA</fullName>
    </recommendedName>
</protein>
<comment type="similarity">
    <text evidence="2 9">Belongs to the binding-protein-dependent transport system permease family. CysTW subfamily.</text>
</comment>
<gene>
    <name evidence="11" type="primary">pstA</name>
    <name evidence="11" type="ORF">V0288_16990</name>
</gene>
<proteinExistence type="inferred from homology"/>
<name>A0AAW9QXB6_9CHRO</name>
<evidence type="ECO:0000256" key="1">
    <source>
        <dbReference type="ARBA" id="ARBA00004651"/>
    </source>
</evidence>
<keyword evidence="5" id="KW-0592">Phosphate transport</keyword>
<evidence type="ECO:0000259" key="10">
    <source>
        <dbReference type="PROSITE" id="PS50928"/>
    </source>
</evidence>
<dbReference type="PANTHER" id="PTHR42922">
    <property type="entry name" value="PHOSPHATE TRANSPORT SYSTEM PERMEASE PROTEIN PSTA"/>
    <property type="match status" value="1"/>
</dbReference>
<feature type="transmembrane region" description="Helical" evidence="9">
    <location>
        <begin position="81"/>
        <end position="107"/>
    </location>
</feature>
<comment type="caution">
    <text evidence="11">The sequence shown here is derived from an EMBL/GenBank/DDBJ whole genome shotgun (WGS) entry which is preliminary data.</text>
</comment>
<keyword evidence="12" id="KW-1185">Reference proteome</keyword>
<keyword evidence="4 9" id="KW-1003">Cell membrane</keyword>
<dbReference type="Pfam" id="PF00528">
    <property type="entry name" value="BPD_transp_1"/>
    <property type="match status" value="1"/>
</dbReference>
<dbReference type="InterPro" id="IPR035906">
    <property type="entry name" value="MetI-like_sf"/>
</dbReference>
<evidence type="ECO:0000256" key="3">
    <source>
        <dbReference type="ARBA" id="ARBA00022448"/>
    </source>
</evidence>
<dbReference type="InterPro" id="IPR005672">
    <property type="entry name" value="Phosphate_PstA"/>
</dbReference>
<reference evidence="11 12" key="1">
    <citation type="submission" date="2024-01" db="EMBL/GenBank/DDBJ databases">
        <title>Genomic insights into the taxonomy and metabolism of the cyanobacterium Pannus brasiliensis CCIBt3594.</title>
        <authorList>
            <person name="Machado M."/>
            <person name="Botero N.B."/>
            <person name="Andreote A.P.D."/>
            <person name="Feitosa A.M.T."/>
            <person name="Popin R."/>
            <person name="Sivonen K."/>
            <person name="Fiore M.F."/>
        </authorList>
    </citation>
    <scope>NUCLEOTIDE SEQUENCE [LARGE SCALE GENOMIC DNA]</scope>
    <source>
        <strain evidence="11 12">CCIBt3594</strain>
    </source>
</reference>
<feature type="transmembrane region" description="Helical" evidence="9">
    <location>
        <begin position="197"/>
        <end position="218"/>
    </location>
</feature>
<feature type="transmembrane region" description="Helical" evidence="9">
    <location>
        <begin position="21"/>
        <end position="50"/>
    </location>
</feature>
<evidence type="ECO:0000256" key="4">
    <source>
        <dbReference type="ARBA" id="ARBA00022475"/>
    </source>
</evidence>
<dbReference type="GO" id="GO:0035435">
    <property type="term" value="P:phosphate ion transmembrane transport"/>
    <property type="evidence" value="ECO:0007669"/>
    <property type="project" value="InterPro"/>
</dbReference>
<evidence type="ECO:0000256" key="7">
    <source>
        <dbReference type="ARBA" id="ARBA00022989"/>
    </source>
</evidence>
<evidence type="ECO:0000313" key="11">
    <source>
        <dbReference type="EMBL" id="MEG3438826.1"/>
    </source>
</evidence>
<feature type="transmembrane region" description="Helical" evidence="9">
    <location>
        <begin position="119"/>
        <end position="143"/>
    </location>
</feature>
<feature type="domain" description="ABC transmembrane type-1" evidence="10">
    <location>
        <begin position="82"/>
        <end position="285"/>
    </location>
</feature>
<dbReference type="AlphaFoldDB" id="A0AAW9QXB6"/>
<keyword evidence="8 9" id="KW-0472">Membrane</keyword>
<keyword evidence="6 9" id="KW-0812">Transmembrane</keyword>
<evidence type="ECO:0000256" key="2">
    <source>
        <dbReference type="ARBA" id="ARBA00007069"/>
    </source>
</evidence>
<dbReference type="RefSeq" id="WP_332866309.1">
    <property type="nucleotide sequence ID" value="NZ_JBAFSM010000035.1"/>
</dbReference>
<evidence type="ECO:0000256" key="8">
    <source>
        <dbReference type="ARBA" id="ARBA00023136"/>
    </source>
</evidence>
<evidence type="ECO:0000313" key="12">
    <source>
        <dbReference type="Proteomes" id="UP001328733"/>
    </source>
</evidence>
<dbReference type="GO" id="GO:0005886">
    <property type="term" value="C:plasma membrane"/>
    <property type="evidence" value="ECO:0007669"/>
    <property type="project" value="UniProtKB-SubCell"/>
</dbReference>
<organism evidence="11 12">
    <name type="scientific">Pannus brasiliensis CCIBt3594</name>
    <dbReference type="NCBI Taxonomy" id="1427578"/>
    <lineage>
        <taxon>Bacteria</taxon>
        <taxon>Bacillati</taxon>
        <taxon>Cyanobacteriota</taxon>
        <taxon>Cyanophyceae</taxon>
        <taxon>Oscillatoriophycideae</taxon>
        <taxon>Chroococcales</taxon>
        <taxon>Microcystaceae</taxon>
        <taxon>Pannus</taxon>
    </lineage>
</organism>
<evidence type="ECO:0000256" key="5">
    <source>
        <dbReference type="ARBA" id="ARBA00022592"/>
    </source>
</evidence>
<accession>A0AAW9QXB6</accession>
<keyword evidence="3" id="KW-0813">Transport</keyword>
<sequence>MNDGSYLAEDLQKPLSPFRSFFTNGFTVLAIALSAVAILPLFAILFKIIVEGFPGLKPEVFTSLPAPIGVEDGTPNGFANAIIGTLTMVGLATLGSVPLGILTGVFLSEFARNSKLGAILRFAIVVLSSTPSVIVGVFAYGVLVITTKQFSAVAGALALGVIMLPIISLTTEESLKLIPMSYRLGSSALGGSRFDTVFRIILPAAIAPIMTGVLLAVARAAGETAPLMFTALFSQFWQQGLWQPTASLPVLIYNYASSPYPEQNAIAWTASLVLIVLVLITSLLSRFVTKKRKS</sequence>
<keyword evidence="7 9" id="KW-1133">Transmembrane helix</keyword>
<feature type="transmembrane region" description="Helical" evidence="9">
    <location>
        <begin position="265"/>
        <end position="288"/>
    </location>
</feature>
<dbReference type="EMBL" id="JBAFSM010000035">
    <property type="protein sequence ID" value="MEG3438826.1"/>
    <property type="molecule type" value="Genomic_DNA"/>
</dbReference>
<dbReference type="Gene3D" id="1.10.3720.10">
    <property type="entry name" value="MetI-like"/>
    <property type="match status" value="1"/>
</dbReference>
<dbReference type="PANTHER" id="PTHR42922:SF1">
    <property type="entry name" value="PHOSPHATE TRANSPORT SYSTEM PERMEASE PROTEIN PSTA"/>
    <property type="match status" value="1"/>
</dbReference>
<dbReference type="Proteomes" id="UP001328733">
    <property type="component" value="Unassembled WGS sequence"/>
</dbReference>
<dbReference type="SUPFAM" id="SSF161098">
    <property type="entry name" value="MetI-like"/>
    <property type="match status" value="1"/>
</dbReference>
<dbReference type="NCBIfam" id="TIGR00974">
    <property type="entry name" value="3a0107s02c"/>
    <property type="match status" value="1"/>
</dbReference>
<dbReference type="InterPro" id="IPR000515">
    <property type="entry name" value="MetI-like"/>
</dbReference>
<evidence type="ECO:0000256" key="9">
    <source>
        <dbReference type="RuleBase" id="RU363043"/>
    </source>
</evidence>
<feature type="transmembrane region" description="Helical" evidence="9">
    <location>
        <begin position="149"/>
        <end position="170"/>
    </location>
</feature>
<comment type="subcellular location">
    <subcellularLocation>
        <location evidence="1 9">Cell membrane</location>
        <topology evidence="1 9">Multi-pass membrane protein</topology>
    </subcellularLocation>
</comment>
<dbReference type="GO" id="GO:0005315">
    <property type="term" value="F:phosphate transmembrane transporter activity"/>
    <property type="evidence" value="ECO:0007669"/>
    <property type="project" value="InterPro"/>
</dbReference>
<dbReference type="CDD" id="cd06261">
    <property type="entry name" value="TM_PBP2"/>
    <property type="match status" value="1"/>
</dbReference>
<dbReference type="PROSITE" id="PS50928">
    <property type="entry name" value="ABC_TM1"/>
    <property type="match status" value="1"/>
</dbReference>
<dbReference type="InterPro" id="IPR051408">
    <property type="entry name" value="Phosphate_transprt_permease"/>
</dbReference>
<evidence type="ECO:0000256" key="6">
    <source>
        <dbReference type="ARBA" id="ARBA00022692"/>
    </source>
</evidence>